<gene>
    <name evidence="1" type="ORF">HS088_TW07G00821</name>
</gene>
<accession>A0A7J7DG35</accession>
<protein>
    <submittedName>
        <fullName evidence="1">Uncharacterized protein</fullName>
    </submittedName>
</protein>
<dbReference type="PANTHER" id="PTHR33702:SF2">
    <property type="match status" value="1"/>
</dbReference>
<comment type="caution">
    <text evidence="1">The sequence shown here is derived from an EMBL/GenBank/DDBJ whole genome shotgun (WGS) entry which is preliminary data.</text>
</comment>
<organism evidence="1 2">
    <name type="scientific">Tripterygium wilfordii</name>
    <name type="common">Thunder God vine</name>
    <dbReference type="NCBI Taxonomy" id="458696"/>
    <lineage>
        <taxon>Eukaryota</taxon>
        <taxon>Viridiplantae</taxon>
        <taxon>Streptophyta</taxon>
        <taxon>Embryophyta</taxon>
        <taxon>Tracheophyta</taxon>
        <taxon>Spermatophyta</taxon>
        <taxon>Magnoliopsida</taxon>
        <taxon>eudicotyledons</taxon>
        <taxon>Gunneridae</taxon>
        <taxon>Pentapetalae</taxon>
        <taxon>rosids</taxon>
        <taxon>fabids</taxon>
        <taxon>Celastrales</taxon>
        <taxon>Celastraceae</taxon>
        <taxon>Tripterygium</taxon>
    </lineage>
</organism>
<proteinExistence type="predicted"/>
<dbReference type="EMBL" id="JAAARO010000007">
    <property type="protein sequence ID" value="KAF5745238.1"/>
    <property type="molecule type" value="Genomic_DNA"/>
</dbReference>
<name>A0A7J7DG35_TRIWF</name>
<sequence>MEIPGYDNLKRYWRRRQYQRLFNNKRNIKVVRLGGGEGGGGSANGGRRRRIRILIPRLRLKFLSPIKLLAKFHDAYVAMMVRLAINANNAKLFAGKKVARTSQQVSMVASGEQVDTKLVLEIYKRLAASRPEAIGAF</sequence>
<dbReference type="InParanoid" id="A0A7J7DG35"/>
<reference evidence="1 2" key="1">
    <citation type="journal article" date="2020" name="Nat. Commun.">
        <title>Genome of Tripterygium wilfordii and identification of cytochrome P450 involved in triptolide biosynthesis.</title>
        <authorList>
            <person name="Tu L."/>
            <person name="Su P."/>
            <person name="Zhang Z."/>
            <person name="Gao L."/>
            <person name="Wang J."/>
            <person name="Hu T."/>
            <person name="Zhou J."/>
            <person name="Zhang Y."/>
            <person name="Zhao Y."/>
            <person name="Liu Y."/>
            <person name="Song Y."/>
            <person name="Tong Y."/>
            <person name="Lu Y."/>
            <person name="Yang J."/>
            <person name="Xu C."/>
            <person name="Jia M."/>
            <person name="Peters R.J."/>
            <person name="Huang L."/>
            <person name="Gao W."/>
        </authorList>
    </citation>
    <scope>NUCLEOTIDE SEQUENCE [LARGE SCALE GENOMIC DNA]</scope>
    <source>
        <strain evidence="2">cv. XIE 37</strain>
        <tissue evidence="1">Leaf</tissue>
    </source>
</reference>
<dbReference type="AlphaFoldDB" id="A0A7J7DG35"/>
<keyword evidence="2" id="KW-1185">Reference proteome</keyword>
<dbReference type="PANTHER" id="PTHR33702">
    <property type="entry name" value="BNAA09G40010D PROTEIN"/>
    <property type="match status" value="1"/>
</dbReference>
<evidence type="ECO:0000313" key="2">
    <source>
        <dbReference type="Proteomes" id="UP000593562"/>
    </source>
</evidence>
<evidence type="ECO:0000313" key="1">
    <source>
        <dbReference type="EMBL" id="KAF5745238.1"/>
    </source>
</evidence>
<dbReference type="Proteomes" id="UP000593562">
    <property type="component" value="Unassembled WGS sequence"/>
</dbReference>